<dbReference type="InterPro" id="IPR053181">
    <property type="entry name" value="EcdB-like_regulator"/>
</dbReference>
<dbReference type="EMBL" id="CH476605">
    <property type="protein sequence ID" value="EAU31543.1"/>
    <property type="molecule type" value="Genomic_DNA"/>
</dbReference>
<keyword evidence="4" id="KW-0804">Transcription</keyword>
<dbReference type="GO" id="GO:0008270">
    <property type="term" value="F:zinc ion binding"/>
    <property type="evidence" value="ECO:0007669"/>
    <property type="project" value="InterPro"/>
</dbReference>
<reference evidence="9" key="1">
    <citation type="submission" date="2005-09" db="EMBL/GenBank/DDBJ databases">
        <title>Annotation of the Aspergillus terreus NIH2624 genome.</title>
        <authorList>
            <person name="Birren B.W."/>
            <person name="Lander E.S."/>
            <person name="Galagan J.E."/>
            <person name="Nusbaum C."/>
            <person name="Devon K."/>
            <person name="Henn M."/>
            <person name="Ma L.-J."/>
            <person name="Jaffe D.B."/>
            <person name="Butler J."/>
            <person name="Alvarez P."/>
            <person name="Gnerre S."/>
            <person name="Grabherr M."/>
            <person name="Kleber M."/>
            <person name="Mauceli E.W."/>
            <person name="Brockman W."/>
            <person name="Rounsley S."/>
            <person name="Young S.K."/>
            <person name="LaButti K."/>
            <person name="Pushparaj V."/>
            <person name="DeCaprio D."/>
            <person name="Crawford M."/>
            <person name="Koehrsen M."/>
            <person name="Engels R."/>
            <person name="Montgomery P."/>
            <person name="Pearson M."/>
            <person name="Howarth C."/>
            <person name="Larson L."/>
            <person name="Luoma S."/>
            <person name="White J."/>
            <person name="Alvarado L."/>
            <person name="Kodira C.D."/>
            <person name="Zeng Q."/>
            <person name="Oleary S."/>
            <person name="Yandava C."/>
            <person name="Denning D.W."/>
            <person name="Nierman W.C."/>
            <person name="Milne T."/>
            <person name="Madden K."/>
        </authorList>
    </citation>
    <scope>NUCLEOTIDE SEQUENCE [LARGE SCALE GENOMIC DNA]</scope>
    <source>
        <strain evidence="9">NIH 2624 / FGSC A1156</strain>
    </source>
</reference>
<dbReference type="CDD" id="cd12148">
    <property type="entry name" value="fungal_TF_MHR"/>
    <property type="match status" value="1"/>
</dbReference>
<dbReference type="SMART" id="SM00066">
    <property type="entry name" value="GAL4"/>
    <property type="match status" value="1"/>
</dbReference>
<evidence type="ECO:0000256" key="2">
    <source>
        <dbReference type="ARBA" id="ARBA00023015"/>
    </source>
</evidence>
<dbReference type="eggNOG" id="ENOG502QR47">
    <property type="taxonomic scope" value="Eukaryota"/>
</dbReference>
<dbReference type="InterPro" id="IPR001138">
    <property type="entry name" value="Zn2Cys6_DnaBD"/>
</dbReference>
<evidence type="ECO:0000313" key="9">
    <source>
        <dbReference type="Proteomes" id="UP000007963"/>
    </source>
</evidence>
<dbReference type="Gene3D" id="4.10.240.10">
    <property type="entry name" value="Zn(2)-C6 fungal-type DNA-binding domain"/>
    <property type="match status" value="1"/>
</dbReference>
<dbReference type="PANTHER" id="PTHR47785:SF5">
    <property type="entry name" value="ZN(II)2CYS6 TRANSCRIPTION FACTOR (EUROFUNG)"/>
    <property type="match status" value="1"/>
</dbReference>
<feature type="region of interest" description="Disordered" evidence="6">
    <location>
        <begin position="1"/>
        <end position="24"/>
    </location>
</feature>
<organism evidence="8 9">
    <name type="scientific">Aspergillus terreus (strain NIH 2624 / FGSC A1156)</name>
    <dbReference type="NCBI Taxonomy" id="341663"/>
    <lineage>
        <taxon>Eukaryota</taxon>
        <taxon>Fungi</taxon>
        <taxon>Dikarya</taxon>
        <taxon>Ascomycota</taxon>
        <taxon>Pezizomycotina</taxon>
        <taxon>Eurotiomycetes</taxon>
        <taxon>Eurotiomycetidae</taxon>
        <taxon>Eurotiales</taxon>
        <taxon>Aspergillaceae</taxon>
        <taxon>Aspergillus</taxon>
        <taxon>Aspergillus subgen. Circumdati</taxon>
    </lineage>
</organism>
<keyword evidence="1" id="KW-0479">Metal-binding</keyword>
<dbReference type="OrthoDB" id="4356994at2759"/>
<dbReference type="PROSITE" id="PS00463">
    <property type="entry name" value="ZN2_CY6_FUNGAL_1"/>
    <property type="match status" value="1"/>
</dbReference>
<dbReference type="HOGENOM" id="CLU_004835_2_0_1"/>
<gene>
    <name evidence="8" type="ORF">ATEG_08370</name>
</gene>
<evidence type="ECO:0000256" key="1">
    <source>
        <dbReference type="ARBA" id="ARBA00022723"/>
    </source>
</evidence>
<dbReference type="GO" id="GO:0003677">
    <property type="term" value="F:DNA binding"/>
    <property type="evidence" value="ECO:0007669"/>
    <property type="project" value="UniProtKB-KW"/>
</dbReference>
<dbReference type="GO" id="GO:0000981">
    <property type="term" value="F:DNA-binding transcription factor activity, RNA polymerase II-specific"/>
    <property type="evidence" value="ECO:0007669"/>
    <property type="project" value="InterPro"/>
</dbReference>
<dbReference type="GeneID" id="4353317"/>
<dbReference type="SUPFAM" id="SSF57701">
    <property type="entry name" value="Zn2/Cys6 DNA-binding domain"/>
    <property type="match status" value="1"/>
</dbReference>
<evidence type="ECO:0000256" key="5">
    <source>
        <dbReference type="ARBA" id="ARBA00023242"/>
    </source>
</evidence>
<feature type="domain" description="Zn(2)-C6 fungal-type" evidence="7">
    <location>
        <begin position="33"/>
        <end position="63"/>
    </location>
</feature>
<protein>
    <recommendedName>
        <fullName evidence="7">Zn(2)-C6 fungal-type domain-containing protein</fullName>
    </recommendedName>
</protein>
<dbReference type="PANTHER" id="PTHR47785">
    <property type="entry name" value="ZN(II)2CYS6 TRANSCRIPTION FACTOR (EUROFUNG)-RELATED-RELATED"/>
    <property type="match status" value="1"/>
</dbReference>
<evidence type="ECO:0000256" key="6">
    <source>
        <dbReference type="SAM" id="MobiDB-lite"/>
    </source>
</evidence>
<dbReference type="GO" id="GO:0006351">
    <property type="term" value="P:DNA-templated transcription"/>
    <property type="evidence" value="ECO:0007669"/>
    <property type="project" value="InterPro"/>
</dbReference>
<evidence type="ECO:0000256" key="3">
    <source>
        <dbReference type="ARBA" id="ARBA00023125"/>
    </source>
</evidence>
<evidence type="ECO:0000256" key="4">
    <source>
        <dbReference type="ARBA" id="ARBA00023163"/>
    </source>
</evidence>
<keyword evidence="5" id="KW-0539">Nucleus</keyword>
<dbReference type="CDD" id="cd00067">
    <property type="entry name" value="GAL4"/>
    <property type="match status" value="1"/>
</dbReference>
<dbReference type="InterPro" id="IPR007219">
    <property type="entry name" value="XnlR_reg_dom"/>
</dbReference>
<dbReference type="InterPro" id="IPR036864">
    <property type="entry name" value="Zn2-C6_fun-type_DNA-bd_sf"/>
</dbReference>
<dbReference type="RefSeq" id="XP_001216991.1">
    <property type="nucleotide sequence ID" value="XM_001216991.1"/>
</dbReference>
<dbReference type="GO" id="GO:0009893">
    <property type="term" value="P:positive regulation of metabolic process"/>
    <property type="evidence" value="ECO:0007669"/>
    <property type="project" value="UniProtKB-ARBA"/>
</dbReference>
<dbReference type="AlphaFoldDB" id="Q0CD64"/>
<keyword evidence="2" id="KW-0805">Transcription regulation</keyword>
<name>Q0CD64_ASPTN</name>
<dbReference type="VEuPathDB" id="FungiDB:ATEG_08370"/>
<dbReference type="STRING" id="341663.Q0CD64"/>
<evidence type="ECO:0000259" key="7">
    <source>
        <dbReference type="PROSITE" id="PS50048"/>
    </source>
</evidence>
<proteinExistence type="predicted"/>
<dbReference type="Proteomes" id="UP000007963">
    <property type="component" value="Unassembled WGS sequence"/>
</dbReference>
<dbReference type="OMA" id="TWEESIY"/>
<dbReference type="Pfam" id="PF00172">
    <property type="entry name" value="Zn_clus"/>
    <property type="match status" value="1"/>
</dbReference>
<feature type="compositionally biased region" description="Polar residues" evidence="6">
    <location>
        <begin position="385"/>
        <end position="394"/>
    </location>
</feature>
<feature type="region of interest" description="Disordered" evidence="6">
    <location>
        <begin position="381"/>
        <end position="408"/>
    </location>
</feature>
<dbReference type="PROSITE" id="PS50048">
    <property type="entry name" value="ZN2_CY6_FUNGAL_2"/>
    <property type="match status" value="1"/>
</dbReference>
<sequence>MEAPDASVPRTAGDTRPNPRGTAAYPRKRAVTACQVCRARRTKCDNRKPSCSFCLKVGAQCIQSTVDLSSFDPASIKILEQLSELKGTVEKCQSAIETLGSVVAPAGASTTVDFNYSPAQTLSDIDRARLLPLPIEALCQSPILDLPPVTPEWEGLSSTSAATDTGATLSLDNLEPQLTRPLLDRFFQYVHVKNPVLDEPRTRRLVAHFCAEGLDWSPESCLALLVLALGATATPFEPPGQVQNESTSISSARAFYKAAQKRLALTVDGPDRILEAQCHFLSGVYAATLFQPDAAWKFFLHALACCQTFRFQSSHSSPDAQIFDPVRHERTRGQRSLTWEESIYWSSWKSERELRSGMTTPDFALSHTELVTYPQFFPTPPVNENAESPHSSGSQHDRGQHSCIFSTD</sequence>
<accession>Q0CD64</accession>
<dbReference type="Pfam" id="PF04082">
    <property type="entry name" value="Fungal_trans"/>
    <property type="match status" value="1"/>
</dbReference>
<keyword evidence="3" id="KW-0238">DNA-binding</keyword>
<evidence type="ECO:0000313" key="8">
    <source>
        <dbReference type="EMBL" id="EAU31543.1"/>
    </source>
</evidence>